<dbReference type="EMBL" id="JACEFG010000001">
    <property type="protein sequence ID" value="MBA2174285.1"/>
    <property type="molecule type" value="Genomic_DNA"/>
</dbReference>
<reference evidence="2 3" key="1">
    <citation type="journal article" date="2004" name="Extremophiles">
        <title>Halobacillus locisalis sp. nov., a halophilic bacterium isolated from a marine solar saltern of the Yellow Sea in Korea.</title>
        <authorList>
            <person name="Yoon J.H."/>
            <person name="Kang K.H."/>
            <person name="Oh T.K."/>
            <person name="Park Y.H."/>
        </authorList>
    </citation>
    <scope>NUCLEOTIDE SEQUENCE [LARGE SCALE GENOMIC DNA]</scope>
    <source>
        <strain evidence="2 3">KCTC 3788</strain>
    </source>
</reference>
<proteinExistence type="predicted"/>
<dbReference type="InterPro" id="IPR014226">
    <property type="entry name" value="Spore_IM_YlbJ"/>
</dbReference>
<name>A0A838CRA0_9BACI</name>
<keyword evidence="1" id="KW-0812">Transmembrane</keyword>
<feature type="transmembrane region" description="Helical" evidence="1">
    <location>
        <begin position="262"/>
        <end position="281"/>
    </location>
</feature>
<dbReference type="NCBIfam" id="TIGR02871">
    <property type="entry name" value="spore_ylbJ"/>
    <property type="match status" value="1"/>
</dbReference>
<feature type="transmembrane region" description="Helical" evidence="1">
    <location>
        <begin position="232"/>
        <end position="250"/>
    </location>
</feature>
<feature type="transmembrane region" description="Helical" evidence="1">
    <location>
        <begin position="301"/>
        <end position="323"/>
    </location>
</feature>
<keyword evidence="1" id="KW-0472">Membrane</keyword>
<evidence type="ECO:0000313" key="2">
    <source>
        <dbReference type="EMBL" id="MBA2174285.1"/>
    </source>
</evidence>
<gene>
    <name evidence="2" type="primary">ylbJ</name>
    <name evidence="2" type="ORF">H0266_05135</name>
</gene>
<feature type="transmembrane region" description="Helical" evidence="1">
    <location>
        <begin position="94"/>
        <end position="116"/>
    </location>
</feature>
<keyword evidence="1" id="KW-1133">Transmembrane helix</keyword>
<feature type="transmembrane region" description="Helical" evidence="1">
    <location>
        <begin position="335"/>
        <end position="355"/>
    </location>
</feature>
<feature type="transmembrane region" description="Helical" evidence="1">
    <location>
        <begin position="375"/>
        <end position="399"/>
    </location>
</feature>
<comment type="caution">
    <text evidence="2">The sequence shown here is derived from an EMBL/GenBank/DDBJ whole genome shotgun (WGS) entry which is preliminary data.</text>
</comment>
<evidence type="ECO:0000256" key="1">
    <source>
        <dbReference type="SAM" id="Phobius"/>
    </source>
</evidence>
<dbReference type="AlphaFoldDB" id="A0A838CRA0"/>
<keyword evidence="3" id="KW-1185">Reference proteome</keyword>
<dbReference type="Proteomes" id="UP000571017">
    <property type="component" value="Unassembled WGS sequence"/>
</dbReference>
<feature type="transmembrane region" description="Helical" evidence="1">
    <location>
        <begin position="164"/>
        <end position="184"/>
    </location>
</feature>
<sequence>MDDIRSTENRTLVEVEHISKLKTLGLTSLTIGLALALILYPQDALSASLRGLDLWWEVVFPSLLPFFITAELMIGFGVVHGLGALSERFMRPLFNVPGCGGFVWVMGMASGYPAGAKWTADLRKNGQVTRTEAERLVAFTNASSPLFIFGAVAVGFFHNAALGLIIAIAHYGGNFLVGIAMRFYKRNEKSDDTRSAPATWRTAFLTMHSSRLEDGRSIGKLMGDAVTRSVDTLLMVGGFIMLFSVLTELLKQTGVIHLISHLLTAMQVPVSFHAPMVAGLLEMTTGIGAITQTSETLLAQLMLVAFLLGFHGFSIQAQIASILANTDIRFKPYAIARIAHGTIATFLTFFLYHFYERWTIESSTPIWNPEENFTLMILEFFQHNGPPLTLLMVAIMIFVKWNRRHSPDQKTNHYERIS</sequence>
<accession>A0A838CRA0</accession>
<feature type="transmembrane region" description="Helical" evidence="1">
    <location>
        <begin position="60"/>
        <end position="82"/>
    </location>
</feature>
<evidence type="ECO:0000313" key="3">
    <source>
        <dbReference type="Proteomes" id="UP000571017"/>
    </source>
</evidence>
<protein>
    <submittedName>
        <fullName evidence="2">Sporulation integral membrane protein YlbJ</fullName>
    </submittedName>
</protein>
<organism evidence="2 3">
    <name type="scientific">Halobacillus locisalis</name>
    <dbReference type="NCBI Taxonomy" id="220753"/>
    <lineage>
        <taxon>Bacteria</taxon>
        <taxon>Bacillati</taxon>
        <taxon>Bacillota</taxon>
        <taxon>Bacilli</taxon>
        <taxon>Bacillales</taxon>
        <taxon>Bacillaceae</taxon>
        <taxon>Halobacillus</taxon>
    </lineage>
</organism>
<dbReference type="RefSeq" id="WP_181471291.1">
    <property type="nucleotide sequence ID" value="NZ_JACEFG010000001.1"/>
</dbReference>
<feature type="transmembrane region" description="Helical" evidence="1">
    <location>
        <begin position="21"/>
        <end position="40"/>
    </location>
</feature>
<feature type="transmembrane region" description="Helical" evidence="1">
    <location>
        <begin position="136"/>
        <end position="157"/>
    </location>
</feature>